<feature type="domain" description="ATP-grasp" evidence="2">
    <location>
        <begin position="128"/>
        <end position="315"/>
    </location>
</feature>
<evidence type="ECO:0000259" key="2">
    <source>
        <dbReference type="PROSITE" id="PS50975"/>
    </source>
</evidence>
<gene>
    <name evidence="3" type="ORF">FHS18_001749</name>
</gene>
<organism evidence="3 4">
    <name type="scientific">Paenibacillus phyllosphaerae</name>
    <dbReference type="NCBI Taxonomy" id="274593"/>
    <lineage>
        <taxon>Bacteria</taxon>
        <taxon>Bacillati</taxon>
        <taxon>Bacillota</taxon>
        <taxon>Bacilli</taxon>
        <taxon>Bacillales</taxon>
        <taxon>Paenibacillaceae</taxon>
        <taxon>Paenibacillus</taxon>
    </lineage>
</organism>
<sequence>MSTKDFADGRALTILLTGGRAPVTLELARSFHAAGHRVLVAESARFHLCRVSRAVARSFQVPPPNPDTEPFLAALESIVTTERVDVLIPTCEEIFYVARGLDRLHPHCKVWAPPIEQLRELHDKWRFVMLAERLGLPTPSTKLIQTREDWLALAAAEPIRESFVLKPAYSRFASQVLFMHEEDSLDNRRRMLKDNVSAVSPAAPWVAQRLVHGRHICTYSVAFEGQLIAHSAYPSRYRVGQGASVYFESVEHETSLAWVRSLVQAIRYTGQIAFDFIEEADGRLYAIECNPRATSGVHLFGTGEGLVTAFLHPSKLTIAGTLLTPHASSGAMLTLPMVAAGLGGIRSISELRHWRRAFRSARDVVFSAADPRPYAEQLLLLADAWRTSRKRGIKLVQATTIDIEWNGDRP</sequence>
<dbReference type="SUPFAM" id="SSF56059">
    <property type="entry name" value="Glutathione synthetase ATP-binding domain-like"/>
    <property type="match status" value="1"/>
</dbReference>
<dbReference type="PROSITE" id="PS50975">
    <property type="entry name" value="ATP_GRASP"/>
    <property type="match status" value="1"/>
</dbReference>
<dbReference type="GO" id="GO:0005524">
    <property type="term" value="F:ATP binding"/>
    <property type="evidence" value="ECO:0007669"/>
    <property type="project" value="UniProtKB-UniRule"/>
</dbReference>
<dbReference type="AlphaFoldDB" id="A0A7W5AX21"/>
<dbReference type="GO" id="GO:0016874">
    <property type="term" value="F:ligase activity"/>
    <property type="evidence" value="ECO:0007669"/>
    <property type="project" value="UniProtKB-KW"/>
</dbReference>
<accession>A0A7W5AX21</accession>
<dbReference type="GO" id="GO:0046872">
    <property type="term" value="F:metal ion binding"/>
    <property type="evidence" value="ECO:0007669"/>
    <property type="project" value="InterPro"/>
</dbReference>
<proteinExistence type="predicted"/>
<evidence type="ECO:0000313" key="4">
    <source>
        <dbReference type="Proteomes" id="UP000570361"/>
    </source>
</evidence>
<protein>
    <submittedName>
        <fullName evidence="3">Putative ATP-grasp superfamily ATP-dependent carboligase</fullName>
    </submittedName>
</protein>
<keyword evidence="1" id="KW-0547">Nucleotide-binding</keyword>
<reference evidence="3 4" key="1">
    <citation type="submission" date="2020-08" db="EMBL/GenBank/DDBJ databases">
        <title>Genomic Encyclopedia of Type Strains, Phase III (KMG-III): the genomes of soil and plant-associated and newly described type strains.</title>
        <authorList>
            <person name="Whitman W."/>
        </authorList>
    </citation>
    <scope>NUCLEOTIDE SEQUENCE [LARGE SCALE GENOMIC DNA]</scope>
    <source>
        <strain evidence="3 4">CECT 5862</strain>
    </source>
</reference>
<keyword evidence="4" id="KW-1185">Reference proteome</keyword>
<dbReference type="InterPro" id="IPR011761">
    <property type="entry name" value="ATP-grasp"/>
</dbReference>
<dbReference type="Pfam" id="PF02655">
    <property type="entry name" value="ATP-grasp_3"/>
    <property type="match status" value="1"/>
</dbReference>
<dbReference type="Gene3D" id="3.30.470.20">
    <property type="entry name" value="ATP-grasp fold, B domain"/>
    <property type="match status" value="1"/>
</dbReference>
<name>A0A7W5AX21_9BACL</name>
<dbReference type="Proteomes" id="UP000570361">
    <property type="component" value="Unassembled WGS sequence"/>
</dbReference>
<dbReference type="Gene3D" id="3.40.50.20">
    <property type="match status" value="1"/>
</dbReference>
<dbReference type="RefSeq" id="WP_183599023.1">
    <property type="nucleotide sequence ID" value="NZ_JACHXK010000003.1"/>
</dbReference>
<dbReference type="EMBL" id="JACHXK010000003">
    <property type="protein sequence ID" value="MBB3109686.1"/>
    <property type="molecule type" value="Genomic_DNA"/>
</dbReference>
<comment type="caution">
    <text evidence="3">The sequence shown here is derived from an EMBL/GenBank/DDBJ whole genome shotgun (WGS) entry which is preliminary data.</text>
</comment>
<dbReference type="InterPro" id="IPR003806">
    <property type="entry name" value="ATP-grasp_PylC-type"/>
</dbReference>
<keyword evidence="3" id="KW-0436">Ligase</keyword>
<keyword evidence="1" id="KW-0067">ATP-binding</keyword>
<evidence type="ECO:0000256" key="1">
    <source>
        <dbReference type="PROSITE-ProRule" id="PRU00409"/>
    </source>
</evidence>
<evidence type="ECO:0000313" key="3">
    <source>
        <dbReference type="EMBL" id="MBB3109686.1"/>
    </source>
</evidence>